<evidence type="ECO:0000313" key="2">
    <source>
        <dbReference type="EMBL" id="MQP10869.1"/>
    </source>
</evidence>
<dbReference type="AlphaFoldDB" id="A0A6A7W8R5"/>
<feature type="chain" id="PRO_5025401669" evidence="1">
    <location>
        <begin position="28"/>
        <end position="330"/>
    </location>
</feature>
<keyword evidence="1" id="KW-0732">Signal</keyword>
<name>A0A6A7W8R5_9BACT</name>
<accession>A0A6A7W8R5</accession>
<feature type="signal peptide" evidence="1">
    <location>
        <begin position="1"/>
        <end position="27"/>
    </location>
</feature>
<dbReference type="EMBL" id="VZAD01000023">
    <property type="protein sequence ID" value="MQP10869.1"/>
    <property type="molecule type" value="Genomic_DNA"/>
</dbReference>
<dbReference type="OrthoDB" id="1058315at2"/>
<dbReference type="PANTHER" id="PTHR45661">
    <property type="entry name" value="SURFACE ANTIGEN"/>
    <property type="match status" value="1"/>
</dbReference>
<dbReference type="Proteomes" id="UP000384372">
    <property type="component" value="Unassembled WGS sequence"/>
</dbReference>
<sequence>MNMRTFTFKGLFLTVLFVLLGSTAILAADDGLITRQIKLDEAGTLPDKISANEKNLITNLKIVGKINGTDLKFIREMAGCDVNGKETDGKLSILDLSDAKIVEGGDAYYSDRDDGFICTSNDKLGKYAFSGCSGLTNLTLPSSVTKIGCYALSSCIGLTSLTLPSSVTEIGEGAFLNCRGLTNFTIPSGVTKIGGAAFICCYGLISLTLPSSVTAIGSGAFKYCSGLTSIYVYMEKLPETGSNLFLGCDEKNCTVYVPKGTGNAYFRSAEFGYFYNIVEFDATGIDKVATSANVKEVSRYSANGQRLSAPAKGLNIVKYSDGSVKKVVVQ</sequence>
<keyword evidence="3" id="KW-1185">Reference proteome</keyword>
<dbReference type="PANTHER" id="PTHR45661:SF3">
    <property type="entry name" value="IG-LIKE DOMAIN-CONTAINING PROTEIN"/>
    <property type="match status" value="1"/>
</dbReference>
<evidence type="ECO:0000256" key="1">
    <source>
        <dbReference type="SAM" id="SignalP"/>
    </source>
</evidence>
<gene>
    <name evidence="2" type="ORF">F7D20_02575</name>
</gene>
<dbReference type="SUPFAM" id="SSF52058">
    <property type="entry name" value="L domain-like"/>
    <property type="match status" value="1"/>
</dbReference>
<protein>
    <submittedName>
        <fullName evidence="2">Leucine-rich repeat domain-containing protein</fullName>
    </submittedName>
</protein>
<dbReference type="InterPro" id="IPR032675">
    <property type="entry name" value="LRR_dom_sf"/>
</dbReference>
<organism evidence="2 3">
    <name type="scientific">Segatella copri</name>
    <dbReference type="NCBI Taxonomy" id="165179"/>
    <lineage>
        <taxon>Bacteria</taxon>
        <taxon>Pseudomonadati</taxon>
        <taxon>Bacteroidota</taxon>
        <taxon>Bacteroidia</taxon>
        <taxon>Bacteroidales</taxon>
        <taxon>Prevotellaceae</taxon>
        <taxon>Segatella</taxon>
    </lineage>
</organism>
<dbReference type="Pfam" id="PF13306">
    <property type="entry name" value="LRR_5"/>
    <property type="match status" value="1"/>
</dbReference>
<evidence type="ECO:0000313" key="3">
    <source>
        <dbReference type="Proteomes" id="UP000384372"/>
    </source>
</evidence>
<dbReference type="InterPro" id="IPR053139">
    <property type="entry name" value="Surface_bspA-like"/>
</dbReference>
<dbReference type="Gene3D" id="3.80.10.10">
    <property type="entry name" value="Ribonuclease Inhibitor"/>
    <property type="match status" value="1"/>
</dbReference>
<comment type="caution">
    <text evidence="2">The sequence shown here is derived from an EMBL/GenBank/DDBJ whole genome shotgun (WGS) entry which is preliminary data.</text>
</comment>
<dbReference type="Gene3D" id="3.40.50.12480">
    <property type="match status" value="1"/>
</dbReference>
<proteinExistence type="predicted"/>
<reference evidence="2 3" key="1">
    <citation type="submission" date="2019-09" db="EMBL/GenBank/DDBJ databases">
        <title>Distinct polysaccharide growth profiles of human intestinal Prevotella copri isolates.</title>
        <authorList>
            <person name="Fehlner-Peach H."/>
            <person name="Magnabosco C."/>
            <person name="Raghavan V."/>
            <person name="Scher J.U."/>
            <person name="Tett A."/>
            <person name="Cox L.M."/>
            <person name="Gottsegen C."/>
            <person name="Watters A."/>
            <person name="Wiltshire- Gordon J.D."/>
            <person name="Segata N."/>
            <person name="Bonneau R."/>
            <person name="Littman D.R."/>
        </authorList>
    </citation>
    <scope>NUCLEOTIDE SEQUENCE [LARGE SCALE GENOMIC DNA]</scope>
    <source>
        <strain evidence="3">iAQ1173</strain>
    </source>
</reference>
<dbReference type="InterPro" id="IPR026906">
    <property type="entry name" value="LRR_5"/>
</dbReference>